<gene>
    <name evidence="2" type="ORF">UU29_C0012G0029</name>
</gene>
<dbReference type="Pfam" id="PF00374">
    <property type="entry name" value="NiFeSe_Hases"/>
    <property type="match status" value="2"/>
</dbReference>
<evidence type="ECO:0000313" key="2">
    <source>
        <dbReference type="EMBL" id="KKR82491.1"/>
    </source>
</evidence>
<feature type="binding site" evidence="1">
    <location>
        <position position="374"/>
    </location>
    <ligand>
        <name>Mg(2+)</name>
        <dbReference type="ChEBI" id="CHEBI:18420"/>
    </ligand>
</feature>
<evidence type="ECO:0000256" key="1">
    <source>
        <dbReference type="PIRSR" id="PIRSR601501-1"/>
    </source>
</evidence>
<comment type="cofactor">
    <cofactor evidence="1">
        <name>Fe cation</name>
        <dbReference type="ChEBI" id="CHEBI:24875"/>
    </cofactor>
</comment>
<reference evidence="2 3" key="1">
    <citation type="journal article" date="2015" name="Nature">
        <title>rRNA introns, odd ribosomes, and small enigmatic genomes across a large radiation of phyla.</title>
        <authorList>
            <person name="Brown C.T."/>
            <person name="Hug L.A."/>
            <person name="Thomas B.C."/>
            <person name="Sharon I."/>
            <person name="Castelle C.J."/>
            <person name="Singh A."/>
            <person name="Wilkins M.J."/>
            <person name="Williams K.H."/>
            <person name="Banfield J.F."/>
        </authorList>
    </citation>
    <scope>NUCLEOTIDE SEQUENCE [LARGE SCALE GENOMIC DNA]</scope>
</reference>
<feature type="binding site" evidence="1">
    <location>
        <position position="418"/>
    </location>
    <ligand>
        <name>Ni(2+)</name>
        <dbReference type="ChEBI" id="CHEBI:49786"/>
    </ligand>
</feature>
<keyword evidence="1" id="KW-0408">Iron</keyword>
<proteinExistence type="predicted"/>
<dbReference type="EMBL" id="LCAB01000012">
    <property type="protein sequence ID" value="KKR82491.1"/>
    <property type="molecule type" value="Genomic_DNA"/>
</dbReference>
<organism evidence="2 3">
    <name type="scientific">Candidatus Daviesbacteria bacterium GW2011_GWA2_40_9</name>
    <dbReference type="NCBI Taxonomy" id="1618424"/>
    <lineage>
        <taxon>Bacteria</taxon>
        <taxon>Candidatus Daviesiibacteriota</taxon>
    </lineage>
</organism>
<dbReference type="Gene3D" id="1.10.645.10">
    <property type="entry name" value="Cytochrome-c3 Hydrogenase, chain B"/>
    <property type="match status" value="1"/>
</dbReference>
<feature type="binding site" evidence="1">
    <location>
        <position position="421"/>
    </location>
    <ligand>
        <name>Fe cation</name>
        <dbReference type="ChEBI" id="CHEBI:24875"/>
    </ligand>
</feature>
<dbReference type="InterPro" id="IPR001501">
    <property type="entry name" value="Ni-dep_hyd_lsu"/>
</dbReference>
<name>A0A0G0U5M7_9BACT</name>
<feature type="binding site" evidence="1">
    <location>
        <position position="66"/>
    </location>
    <ligand>
        <name>Fe cation</name>
        <dbReference type="ChEBI" id="CHEBI:24875"/>
    </ligand>
</feature>
<sequence>MHNRQITIDNITKIEGSAGLKVTVEEGVVTDLKFIIKDYRRFYTEAVKGKPLIAVPSFLSRICGTCSVAHLFAALEALEKSQEIKVTEQTKLLRRLSYDGLIIRDHALHLYFFVLPDILGIDSILDIPDDPGNIGYTLLHDSFDIKKAGTEITNVIIGAAIHAPLPTIGGFLKLPDPSLFPQLISKLEAIRPQVLRGIKTFSQWPQSLMRNSDYLCLRNDRQFDFLEGQIINSSGKRVPEEKFHDFLKSVVIPYSQAEGYVFSDSHEDYLVGALARINFNKDLLHPQTKMDCQTYLQTFPSNNIYHNNLAQAIEILQCVDDALDILKTIRINQEGPVRKSFQAGIGVGVVEAPRGILYHKAVVGEKGLIEDYDVIVPTAQNQINIESDLKKYFNENLDKDEQTLRLDAEKIIRAYDPCMSCATNFLKIDWIRK</sequence>
<keyword evidence="1" id="KW-0479">Metal-binding</keyword>
<evidence type="ECO:0000313" key="3">
    <source>
        <dbReference type="Proteomes" id="UP000034601"/>
    </source>
</evidence>
<dbReference type="InterPro" id="IPR029014">
    <property type="entry name" value="NiFe-Hase_large"/>
</dbReference>
<dbReference type="AlphaFoldDB" id="A0A0G0U5M7"/>
<dbReference type="PANTHER" id="PTHR43600">
    <property type="entry name" value="COENZYME F420 HYDROGENASE, SUBUNIT ALPHA"/>
    <property type="match status" value="1"/>
</dbReference>
<feature type="binding site" evidence="1">
    <location>
        <position position="63"/>
    </location>
    <ligand>
        <name>Ni(2+)</name>
        <dbReference type="ChEBI" id="CHEBI:49786"/>
    </ligand>
</feature>
<feature type="binding site" evidence="1">
    <location>
        <position position="66"/>
    </location>
    <ligand>
        <name>Ni(2+)</name>
        <dbReference type="ChEBI" id="CHEBI:49786"/>
    </ligand>
</feature>
<dbReference type="GO" id="GO:0016151">
    <property type="term" value="F:nickel cation binding"/>
    <property type="evidence" value="ECO:0007669"/>
    <property type="project" value="InterPro"/>
</dbReference>
<dbReference type="Proteomes" id="UP000034601">
    <property type="component" value="Unassembled WGS sequence"/>
</dbReference>
<accession>A0A0G0U5M7</accession>
<comment type="cofactor">
    <cofactor evidence="1">
        <name>Ni(2+)</name>
        <dbReference type="ChEBI" id="CHEBI:49786"/>
    </cofactor>
</comment>
<protein>
    <submittedName>
        <fullName evidence="2">Nickel-dependent hydrogenase</fullName>
    </submittedName>
</protein>
<keyword evidence="1" id="KW-0460">Magnesium</keyword>
<keyword evidence="1" id="KW-0533">Nickel</keyword>
<dbReference type="SUPFAM" id="SSF56762">
    <property type="entry name" value="HydB/Nqo4-like"/>
    <property type="match status" value="1"/>
</dbReference>
<dbReference type="PANTHER" id="PTHR43600:SF4">
    <property type="entry name" value="CYTOSOLIC NIFE-HYDROGENASE, ALPHA SUBUNIT"/>
    <property type="match status" value="1"/>
</dbReference>
<comment type="caution">
    <text evidence="2">The sequence shown here is derived from an EMBL/GenBank/DDBJ whole genome shotgun (WGS) entry which is preliminary data.</text>
</comment>